<feature type="region of interest" description="Disordered" evidence="1">
    <location>
        <begin position="1"/>
        <end position="33"/>
    </location>
</feature>
<dbReference type="RefSeq" id="XP_009177021.1">
    <property type="nucleotide sequence ID" value="XM_009178757.1"/>
</dbReference>
<gene>
    <name evidence="2" type="ORF">T265_11929</name>
</gene>
<name>A0A074Z185_OPIVI</name>
<proteinExistence type="predicted"/>
<dbReference type="GeneID" id="20326097"/>
<evidence type="ECO:0000256" key="1">
    <source>
        <dbReference type="SAM" id="MobiDB-lite"/>
    </source>
</evidence>
<dbReference type="EMBL" id="KL597281">
    <property type="protein sequence ID" value="KER19232.1"/>
    <property type="molecule type" value="Genomic_DNA"/>
</dbReference>
<evidence type="ECO:0000313" key="3">
    <source>
        <dbReference type="Proteomes" id="UP000054324"/>
    </source>
</evidence>
<dbReference type="KEGG" id="ovi:T265_11929"/>
<organism evidence="2 3">
    <name type="scientific">Opisthorchis viverrini</name>
    <name type="common">Southeast Asian liver fluke</name>
    <dbReference type="NCBI Taxonomy" id="6198"/>
    <lineage>
        <taxon>Eukaryota</taxon>
        <taxon>Metazoa</taxon>
        <taxon>Spiralia</taxon>
        <taxon>Lophotrochozoa</taxon>
        <taxon>Platyhelminthes</taxon>
        <taxon>Trematoda</taxon>
        <taxon>Digenea</taxon>
        <taxon>Opisthorchiida</taxon>
        <taxon>Opisthorchiata</taxon>
        <taxon>Opisthorchiidae</taxon>
        <taxon>Opisthorchis</taxon>
    </lineage>
</organism>
<evidence type="ECO:0000313" key="2">
    <source>
        <dbReference type="EMBL" id="KER19232.1"/>
    </source>
</evidence>
<keyword evidence="3" id="KW-1185">Reference proteome</keyword>
<sequence length="98" mass="10932">MDKFIHVLGPIPKPGTPRRDDHEETELSGSPPHRFTYCECDAKEREVQKPLPAKSAAMITVVFLDGDPERAISMVRDIVRHGASNAQLPNLTPPPNHR</sequence>
<protein>
    <submittedName>
        <fullName evidence="2">Uncharacterized protein</fullName>
    </submittedName>
</protein>
<accession>A0A074Z185</accession>
<dbReference type="AlphaFoldDB" id="A0A074Z185"/>
<reference evidence="2 3" key="1">
    <citation type="submission" date="2013-11" db="EMBL/GenBank/DDBJ databases">
        <title>Opisthorchis viverrini - life in the bile duct.</title>
        <authorList>
            <person name="Young N.D."/>
            <person name="Nagarajan N."/>
            <person name="Lin S.J."/>
            <person name="Korhonen P.K."/>
            <person name="Jex A.R."/>
            <person name="Hall R.S."/>
            <person name="Safavi-Hemami H."/>
            <person name="Kaewkong W."/>
            <person name="Bertrand D."/>
            <person name="Gao S."/>
            <person name="Seet Q."/>
            <person name="Wongkham S."/>
            <person name="Teh B.T."/>
            <person name="Wongkham C."/>
            <person name="Intapan P.M."/>
            <person name="Maleewong W."/>
            <person name="Yang X."/>
            <person name="Hu M."/>
            <person name="Wang Z."/>
            <person name="Hofmann A."/>
            <person name="Sternberg P.W."/>
            <person name="Tan P."/>
            <person name="Wang J."/>
            <person name="Gasser R.B."/>
        </authorList>
    </citation>
    <scope>NUCLEOTIDE SEQUENCE [LARGE SCALE GENOMIC DNA]</scope>
</reference>
<dbReference type="Proteomes" id="UP000054324">
    <property type="component" value="Unassembled WGS sequence"/>
</dbReference>
<dbReference type="CTD" id="20326097"/>